<sequence>MNSDNNYNATNLNSSYLNTSNNVNIATYMSQNTTFEFYFHLPNDTQIYHVTYSELHPSENIRCLNNGINLSHIPDNQFPHHYNVQSLIRQQIQQRVQQPVQQQFYDIAMTQPTSQTYSETTSVGNISDNDMQDIPIKNKCPDNVQKMSRKKF</sequence>
<feature type="compositionally biased region" description="Polar residues" evidence="1">
    <location>
        <begin position="116"/>
        <end position="129"/>
    </location>
</feature>
<accession>A0A2Z6S5J0</accession>
<keyword evidence="4" id="KW-1185">Reference proteome</keyword>
<dbReference type="AlphaFoldDB" id="A0A2Z6S5J0"/>
<reference evidence="2 4" key="1">
    <citation type="submission" date="2017-11" db="EMBL/GenBank/DDBJ databases">
        <title>The genome of Rhizophagus clarus HR1 reveals common genetic basis of auxotrophy among arbuscular mycorrhizal fungi.</title>
        <authorList>
            <person name="Kobayashi Y."/>
        </authorList>
    </citation>
    <scope>NUCLEOTIDE SEQUENCE [LARGE SCALE GENOMIC DNA]</scope>
    <source>
        <strain evidence="2 4">HR1</strain>
    </source>
</reference>
<evidence type="ECO:0000313" key="4">
    <source>
        <dbReference type="Proteomes" id="UP000247702"/>
    </source>
</evidence>
<dbReference type="EMBL" id="BLAL01000324">
    <property type="protein sequence ID" value="GET03645.1"/>
    <property type="molecule type" value="Genomic_DNA"/>
</dbReference>
<feature type="region of interest" description="Disordered" evidence="1">
    <location>
        <begin position="116"/>
        <end position="152"/>
    </location>
</feature>
<dbReference type="EMBL" id="BEXD01004393">
    <property type="protein sequence ID" value="GBC10546.1"/>
    <property type="molecule type" value="Genomic_DNA"/>
</dbReference>
<organism evidence="2 4">
    <name type="scientific">Rhizophagus clarus</name>
    <dbReference type="NCBI Taxonomy" id="94130"/>
    <lineage>
        <taxon>Eukaryota</taxon>
        <taxon>Fungi</taxon>
        <taxon>Fungi incertae sedis</taxon>
        <taxon>Mucoromycota</taxon>
        <taxon>Glomeromycotina</taxon>
        <taxon>Glomeromycetes</taxon>
        <taxon>Glomerales</taxon>
        <taxon>Glomeraceae</taxon>
        <taxon>Rhizophagus</taxon>
    </lineage>
</organism>
<comment type="caution">
    <text evidence="2">The sequence shown here is derived from an EMBL/GenBank/DDBJ whole genome shotgun (WGS) entry which is preliminary data.</text>
</comment>
<proteinExistence type="predicted"/>
<reference evidence="3" key="2">
    <citation type="submission" date="2019-10" db="EMBL/GenBank/DDBJ databases">
        <title>Conservation and host-specific expression of non-tandemly repeated heterogenous ribosome RNA gene in arbuscular mycorrhizal fungi.</title>
        <authorList>
            <person name="Maeda T."/>
            <person name="Kobayashi Y."/>
            <person name="Nakagawa T."/>
            <person name="Ezawa T."/>
            <person name="Yamaguchi K."/>
            <person name="Bino T."/>
            <person name="Nishimoto Y."/>
            <person name="Shigenobu S."/>
            <person name="Kawaguchi M."/>
        </authorList>
    </citation>
    <scope>NUCLEOTIDE SEQUENCE</scope>
    <source>
        <strain evidence="3">HR1</strain>
    </source>
</reference>
<dbReference type="Proteomes" id="UP000247702">
    <property type="component" value="Unassembled WGS sequence"/>
</dbReference>
<evidence type="ECO:0000256" key="1">
    <source>
        <dbReference type="SAM" id="MobiDB-lite"/>
    </source>
</evidence>
<name>A0A2Z6S5J0_9GLOM</name>
<gene>
    <name evidence="3" type="ORF">RCL2_002997300</name>
    <name evidence="2" type="ORF">RclHR1_09700005</name>
</gene>
<protein>
    <submittedName>
        <fullName evidence="2">Uncharacterized protein</fullName>
    </submittedName>
</protein>
<evidence type="ECO:0000313" key="2">
    <source>
        <dbReference type="EMBL" id="GBC10546.1"/>
    </source>
</evidence>
<evidence type="ECO:0000313" key="3">
    <source>
        <dbReference type="EMBL" id="GET03645.1"/>
    </source>
</evidence>
<dbReference type="Proteomes" id="UP000615446">
    <property type="component" value="Unassembled WGS sequence"/>
</dbReference>
<dbReference type="OrthoDB" id="2342980at2759"/>